<dbReference type="EMBL" id="JAPZVM010000004">
    <property type="protein sequence ID" value="MCZ8372361.1"/>
    <property type="molecule type" value="Genomic_DNA"/>
</dbReference>
<sequence length="200" mass="23680">MMKKADFEKWNASIRKNVGREYGFRQSSYINYIVLSGYFFCLGPTHFNRVRLEVKPLYVDDLWWQILGISEVRMTMSLRGTGVLALQAQELASYEAVTSDWRCVDEETLKGVWYRVFGDAFQKIQSFLEKNPEAEFFVPDEARIMDRDRLFYLMTLLHRGRLEEVVTILDEAKRNGHICSNQINSQDSYAYIRQWCEKKR</sequence>
<organism evidence="1 2">
    <name type="scientific">Phocaeicola acetigenes</name>
    <dbReference type="NCBI Taxonomy" id="3016083"/>
    <lineage>
        <taxon>Bacteria</taxon>
        <taxon>Pseudomonadati</taxon>
        <taxon>Bacteroidota</taxon>
        <taxon>Bacteroidia</taxon>
        <taxon>Bacteroidales</taxon>
        <taxon>Bacteroidaceae</taxon>
        <taxon>Phocaeicola</taxon>
    </lineage>
</organism>
<evidence type="ECO:0008006" key="3">
    <source>
        <dbReference type="Google" id="ProtNLM"/>
    </source>
</evidence>
<evidence type="ECO:0000313" key="2">
    <source>
        <dbReference type="Proteomes" id="UP001141933"/>
    </source>
</evidence>
<keyword evidence="2" id="KW-1185">Reference proteome</keyword>
<name>A0ABT4PH31_9BACT</name>
<comment type="caution">
    <text evidence="1">The sequence shown here is derived from an EMBL/GenBank/DDBJ whole genome shotgun (WGS) entry which is preliminary data.</text>
</comment>
<dbReference type="Proteomes" id="UP001141933">
    <property type="component" value="Unassembled WGS sequence"/>
</dbReference>
<proteinExistence type="predicted"/>
<evidence type="ECO:0000313" key="1">
    <source>
        <dbReference type="EMBL" id="MCZ8372361.1"/>
    </source>
</evidence>
<protein>
    <recommendedName>
        <fullName evidence="3">DUF4304 domain-containing protein</fullName>
    </recommendedName>
</protein>
<accession>A0ABT4PH31</accession>
<gene>
    <name evidence="1" type="ORF">O6P32_06505</name>
</gene>
<dbReference type="RefSeq" id="WP_269877556.1">
    <property type="nucleotide sequence ID" value="NZ_JAPZVM010000004.1"/>
</dbReference>
<reference evidence="1" key="1">
    <citation type="submission" date="2022-12" db="EMBL/GenBank/DDBJ databases">
        <title>Phocaeicola acetigenes sp. nov., isolated feces from a healthy human.</title>
        <authorList>
            <person name="Do H."/>
            <person name="Ha Y.B."/>
            <person name="Kim J.-S."/>
            <person name="Suh M.K."/>
            <person name="Kim H.S."/>
            <person name="Lee J.-S."/>
        </authorList>
    </citation>
    <scope>NUCLEOTIDE SEQUENCE</scope>
    <source>
        <strain evidence="1">KGMB11183</strain>
    </source>
</reference>